<protein>
    <submittedName>
        <fullName evidence="2">Uncharacterized protein</fullName>
    </submittedName>
</protein>
<accession>A0AAE1P408</accession>
<proteinExistence type="predicted"/>
<dbReference type="AlphaFoldDB" id="A0AAE1P408"/>
<reference evidence="2" key="1">
    <citation type="submission" date="2023-11" db="EMBL/GenBank/DDBJ databases">
        <title>Genome assemblies of two species of porcelain crab, Petrolisthes cinctipes and Petrolisthes manimaculis (Anomura: Porcellanidae).</title>
        <authorList>
            <person name="Angst P."/>
        </authorList>
    </citation>
    <scope>NUCLEOTIDE SEQUENCE</scope>
    <source>
        <strain evidence="2">PB745_02</strain>
        <tissue evidence="2">Gill</tissue>
    </source>
</reference>
<dbReference type="EMBL" id="JAWZYT010002879">
    <property type="protein sequence ID" value="KAK4301363.1"/>
    <property type="molecule type" value="Genomic_DNA"/>
</dbReference>
<organism evidence="2 3">
    <name type="scientific">Petrolisthes manimaculis</name>
    <dbReference type="NCBI Taxonomy" id="1843537"/>
    <lineage>
        <taxon>Eukaryota</taxon>
        <taxon>Metazoa</taxon>
        <taxon>Ecdysozoa</taxon>
        <taxon>Arthropoda</taxon>
        <taxon>Crustacea</taxon>
        <taxon>Multicrustacea</taxon>
        <taxon>Malacostraca</taxon>
        <taxon>Eumalacostraca</taxon>
        <taxon>Eucarida</taxon>
        <taxon>Decapoda</taxon>
        <taxon>Pleocyemata</taxon>
        <taxon>Anomura</taxon>
        <taxon>Galatheoidea</taxon>
        <taxon>Porcellanidae</taxon>
        <taxon>Petrolisthes</taxon>
    </lineage>
</organism>
<feature type="compositionally biased region" description="Low complexity" evidence="1">
    <location>
        <begin position="29"/>
        <end position="39"/>
    </location>
</feature>
<comment type="caution">
    <text evidence="2">The sequence shown here is derived from an EMBL/GenBank/DDBJ whole genome shotgun (WGS) entry which is preliminary data.</text>
</comment>
<keyword evidence="3" id="KW-1185">Reference proteome</keyword>
<gene>
    <name evidence="2" type="ORF">Pmani_026483</name>
</gene>
<evidence type="ECO:0000313" key="3">
    <source>
        <dbReference type="Proteomes" id="UP001292094"/>
    </source>
</evidence>
<feature type="region of interest" description="Disordered" evidence="1">
    <location>
        <begin position="1"/>
        <end position="43"/>
    </location>
</feature>
<sequence>MAGTGGTGIGGTEAGGTGTGGTEAGGTEAGVTEAGVTGTSRSKRSVGEGILCRLAWRGPDRLEPIPSLGSVYFFWPGEKRRWCCLLHTNTHYLSLTPSTSH</sequence>
<feature type="compositionally biased region" description="Gly residues" evidence="1">
    <location>
        <begin position="1"/>
        <end position="28"/>
    </location>
</feature>
<evidence type="ECO:0000313" key="2">
    <source>
        <dbReference type="EMBL" id="KAK4301363.1"/>
    </source>
</evidence>
<dbReference type="Proteomes" id="UP001292094">
    <property type="component" value="Unassembled WGS sequence"/>
</dbReference>
<evidence type="ECO:0000256" key="1">
    <source>
        <dbReference type="SAM" id="MobiDB-lite"/>
    </source>
</evidence>
<name>A0AAE1P408_9EUCA</name>